<accession>A0ABS4WKY3</accession>
<gene>
    <name evidence="1" type="ORF">JOF42_000353</name>
</gene>
<dbReference type="Proteomes" id="UP000703720">
    <property type="component" value="Unassembled WGS sequence"/>
</dbReference>
<evidence type="ECO:0000313" key="1">
    <source>
        <dbReference type="EMBL" id="MBP2376858.1"/>
    </source>
</evidence>
<keyword evidence="2" id="KW-1185">Reference proteome</keyword>
<proteinExistence type="predicted"/>
<protein>
    <submittedName>
        <fullName evidence="1">Uncharacterized protein</fullName>
    </submittedName>
</protein>
<comment type="caution">
    <text evidence="1">The sequence shown here is derived from an EMBL/GenBank/DDBJ whole genome shotgun (WGS) entry which is preliminary data.</text>
</comment>
<dbReference type="RefSeq" id="WP_210096278.1">
    <property type="nucleotide sequence ID" value="NZ_BAAAIO010000001.1"/>
</dbReference>
<name>A0ABS4WKY3_9MICO</name>
<dbReference type="EMBL" id="JAGIOA010000001">
    <property type="protein sequence ID" value="MBP2376858.1"/>
    <property type="molecule type" value="Genomic_DNA"/>
</dbReference>
<sequence>MTFDEYQAAFNDLSACLNDAGITVSEPVISPVSNDRYEFTMDVGSLDMNVGAKLSDECAAEHWTSVSQGYMFTKTPVMDVGVRDATVPCLEEDGLKPTGEESNAFEFVSLPDADPDKVTECIMLAVEDVYPGLPSVTVAF</sequence>
<evidence type="ECO:0000313" key="2">
    <source>
        <dbReference type="Proteomes" id="UP000703720"/>
    </source>
</evidence>
<organism evidence="1 2">
    <name type="scientific">Microbacterium phyllosphaerae</name>
    <dbReference type="NCBI Taxonomy" id="124798"/>
    <lineage>
        <taxon>Bacteria</taxon>
        <taxon>Bacillati</taxon>
        <taxon>Actinomycetota</taxon>
        <taxon>Actinomycetes</taxon>
        <taxon>Micrococcales</taxon>
        <taxon>Microbacteriaceae</taxon>
        <taxon>Microbacterium</taxon>
    </lineage>
</organism>
<reference evidence="1 2" key="1">
    <citation type="submission" date="2021-03" db="EMBL/GenBank/DDBJ databases">
        <title>Sequencing the genomes of 1000 actinobacteria strains.</title>
        <authorList>
            <person name="Klenk H.-P."/>
        </authorList>
    </citation>
    <scope>NUCLEOTIDE SEQUENCE [LARGE SCALE GENOMIC DNA]</scope>
    <source>
        <strain evidence="1 2">DSM 13468</strain>
    </source>
</reference>